<feature type="region of interest" description="Disordered" evidence="6">
    <location>
        <begin position="300"/>
        <end position="320"/>
    </location>
</feature>
<sequence length="417" mass="46733">MQLPPKAIMATWPKPNYVNPESRGHGVAYVNAIFTFLALLVVMLRMYARAWITYSVGVDDWLIFAALIFTIGMVAVTTLATESWGWDRHVWDVPVPWLSTVQKLNISFQILYSQATSLTKISILWFCRRLLGAGKKGGMQVYNWIFIISMFVAFMANVLFTITSIFQCSPVKAYWTVDPQFKHHCLNEGNVLFAASVINLFTDFMTTAVPMPLIWRLKLPVRQRLAVMSIFGLGVLVTVAGSFRTAFVWQSMVVGYDRTWLSWPILITASIEINIGLICACAPALRPLVVKWFPRLDSSKGNSSYDPKARSGSSKPWLSTARSHKMIKNPDASIMAVTNVGYEDDQEGIMRTVELEAWSTKQGQPTGHTYEIHPADRSRSPSSLEAKDDIIVYSSACSGQSSGVLGRDDTRRVHAWT</sequence>
<dbReference type="InterPro" id="IPR052337">
    <property type="entry name" value="SAT4-like"/>
</dbReference>
<feature type="domain" description="Rhodopsin" evidence="8">
    <location>
        <begin position="44"/>
        <end position="290"/>
    </location>
</feature>
<feature type="compositionally biased region" description="Basic and acidic residues" evidence="6">
    <location>
        <begin position="370"/>
        <end position="383"/>
    </location>
</feature>
<evidence type="ECO:0000313" key="10">
    <source>
        <dbReference type="Proteomes" id="UP000631181"/>
    </source>
</evidence>
<gene>
    <name evidence="9" type="ORF">PECM_008897</name>
</gene>
<feature type="transmembrane region" description="Helical" evidence="7">
    <location>
        <begin position="225"/>
        <end position="249"/>
    </location>
</feature>
<dbReference type="GO" id="GO:0016020">
    <property type="term" value="C:membrane"/>
    <property type="evidence" value="ECO:0007669"/>
    <property type="project" value="UniProtKB-SubCell"/>
</dbReference>
<feature type="transmembrane region" description="Helical" evidence="7">
    <location>
        <begin position="191"/>
        <end position="213"/>
    </location>
</feature>
<evidence type="ECO:0000256" key="5">
    <source>
        <dbReference type="ARBA" id="ARBA00038359"/>
    </source>
</evidence>
<comment type="caution">
    <text evidence="9">The sequence shown here is derived from an EMBL/GenBank/DDBJ whole genome shotgun (WGS) entry which is preliminary data.</text>
</comment>
<evidence type="ECO:0000259" key="8">
    <source>
        <dbReference type="Pfam" id="PF20684"/>
    </source>
</evidence>
<name>A0A8J8W053_9EURO</name>
<feature type="transmembrane region" description="Helical" evidence="7">
    <location>
        <begin position="27"/>
        <end position="48"/>
    </location>
</feature>
<evidence type="ECO:0000256" key="7">
    <source>
        <dbReference type="SAM" id="Phobius"/>
    </source>
</evidence>
<feature type="region of interest" description="Disordered" evidence="6">
    <location>
        <begin position="358"/>
        <end position="383"/>
    </location>
</feature>
<feature type="transmembrane region" description="Helical" evidence="7">
    <location>
        <begin position="261"/>
        <end position="285"/>
    </location>
</feature>
<dbReference type="OrthoDB" id="4525788at2759"/>
<dbReference type="EMBL" id="WIWV01000098">
    <property type="protein sequence ID" value="KAF7714011.1"/>
    <property type="molecule type" value="Genomic_DNA"/>
</dbReference>
<evidence type="ECO:0000256" key="6">
    <source>
        <dbReference type="SAM" id="MobiDB-lite"/>
    </source>
</evidence>
<feature type="transmembrane region" description="Helical" evidence="7">
    <location>
        <begin position="139"/>
        <end position="166"/>
    </location>
</feature>
<reference evidence="9" key="1">
    <citation type="journal article" date="2020" name="Front. Microbiol.">
        <title>Gene regulatory networks of Penicillium echinulatum 2HH and Penicillium oxalicum 114-2 inferred by a computational biology approach.</title>
        <authorList>
            <person name="Lenz A.R."/>
            <person name="Galan-Vasquez E."/>
            <person name="Balbinot E."/>
            <person name="De Abreu F.P."/>
            <person name="De Oliveira N.S."/>
            <person name="Da Rosa L.O."/>
            <person name="De Avila E Silva S."/>
            <person name="Camassola M."/>
            <person name="Dillon A.J.P."/>
            <person name="Perez-Rueda E."/>
        </authorList>
    </citation>
    <scope>NUCLEOTIDE SEQUENCE</scope>
    <source>
        <strain evidence="9">S1M29</strain>
    </source>
</reference>
<evidence type="ECO:0000256" key="4">
    <source>
        <dbReference type="ARBA" id="ARBA00023136"/>
    </source>
</evidence>
<protein>
    <recommendedName>
        <fullName evidence="8">Rhodopsin domain-containing protein</fullName>
    </recommendedName>
</protein>
<accession>A0A8J8W053</accession>
<proteinExistence type="inferred from homology"/>
<comment type="similarity">
    <text evidence="5">Belongs to the SAT4 family.</text>
</comment>
<feature type="transmembrane region" description="Helical" evidence="7">
    <location>
        <begin position="60"/>
        <end position="86"/>
    </location>
</feature>
<dbReference type="InterPro" id="IPR049326">
    <property type="entry name" value="Rhodopsin_dom_fungi"/>
</dbReference>
<feature type="transmembrane region" description="Helical" evidence="7">
    <location>
        <begin position="106"/>
        <end position="127"/>
    </location>
</feature>
<keyword evidence="2 7" id="KW-0812">Transmembrane</keyword>
<evidence type="ECO:0000256" key="3">
    <source>
        <dbReference type="ARBA" id="ARBA00022989"/>
    </source>
</evidence>
<keyword evidence="3 7" id="KW-1133">Transmembrane helix</keyword>
<comment type="subcellular location">
    <subcellularLocation>
        <location evidence="1">Membrane</location>
        <topology evidence="1">Multi-pass membrane protein</topology>
    </subcellularLocation>
</comment>
<keyword evidence="10" id="KW-1185">Reference proteome</keyword>
<dbReference type="AlphaFoldDB" id="A0A8J8W053"/>
<evidence type="ECO:0000313" key="9">
    <source>
        <dbReference type="EMBL" id="KAF7714011.1"/>
    </source>
</evidence>
<organism evidence="9 10">
    <name type="scientific">Penicillium ucsense</name>
    <dbReference type="NCBI Taxonomy" id="2839758"/>
    <lineage>
        <taxon>Eukaryota</taxon>
        <taxon>Fungi</taxon>
        <taxon>Dikarya</taxon>
        <taxon>Ascomycota</taxon>
        <taxon>Pezizomycotina</taxon>
        <taxon>Eurotiomycetes</taxon>
        <taxon>Eurotiomycetidae</taxon>
        <taxon>Eurotiales</taxon>
        <taxon>Aspergillaceae</taxon>
        <taxon>Penicillium</taxon>
    </lineage>
</organism>
<dbReference type="Proteomes" id="UP000631181">
    <property type="component" value="Unassembled WGS sequence"/>
</dbReference>
<evidence type="ECO:0000256" key="2">
    <source>
        <dbReference type="ARBA" id="ARBA00022692"/>
    </source>
</evidence>
<evidence type="ECO:0000256" key="1">
    <source>
        <dbReference type="ARBA" id="ARBA00004141"/>
    </source>
</evidence>
<dbReference type="PANTHER" id="PTHR33048:SF129">
    <property type="entry name" value="INTEGRAL MEMBRANE PROTEIN-RELATED"/>
    <property type="match status" value="1"/>
</dbReference>
<dbReference type="PANTHER" id="PTHR33048">
    <property type="entry name" value="PTH11-LIKE INTEGRAL MEMBRANE PROTEIN (AFU_ORTHOLOGUE AFUA_5G11245)"/>
    <property type="match status" value="1"/>
</dbReference>
<dbReference type="Pfam" id="PF20684">
    <property type="entry name" value="Fung_rhodopsin"/>
    <property type="match status" value="1"/>
</dbReference>
<keyword evidence="4 7" id="KW-0472">Membrane</keyword>